<dbReference type="Pfam" id="PF03773">
    <property type="entry name" value="ArsP_1"/>
    <property type="match status" value="1"/>
</dbReference>
<keyword evidence="6 8" id="KW-0472">Membrane</keyword>
<evidence type="ECO:0000256" key="3">
    <source>
        <dbReference type="ARBA" id="ARBA00022475"/>
    </source>
</evidence>
<keyword evidence="4 8" id="KW-0812">Transmembrane</keyword>
<dbReference type="RefSeq" id="WP_264499814.1">
    <property type="nucleotide sequence ID" value="NZ_JAPDDS010000002.1"/>
</dbReference>
<feature type="transmembrane region" description="Helical" evidence="8">
    <location>
        <begin position="218"/>
        <end position="237"/>
    </location>
</feature>
<feature type="region of interest" description="Disordered" evidence="7">
    <location>
        <begin position="1"/>
        <end position="23"/>
    </location>
</feature>
<feature type="transmembrane region" description="Helical" evidence="8">
    <location>
        <begin position="293"/>
        <end position="311"/>
    </location>
</feature>
<evidence type="ECO:0000256" key="6">
    <source>
        <dbReference type="ARBA" id="ARBA00023136"/>
    </source>
</evidence>
<dbReference type="PANTHER" id="PTHR34184">
    <property type="entry name" value="UPF0718 PROTEIN YCGR"/>
    <property type="match status" value="1"/>
</dbReference>
<sequence length="412" mass="43878">MKSCCHPDSPEKEPDASAAAAASGVPAIRRLPGLGLGSMERKSPVPSCCVPQVEESQAKPSCCGGGGEEEQVSSCCAPTRKTDWILWGSLVLVTAGIAGHFIGGGPAWWHTFAHGSWEFMSKAWWGLLAGIVAVGVIGRMPQELISGLLGRAGSFGGILRAVLAGTLLDLCNHGILMVGAQLYKKGASLGQTLAFLVASPWNSLSLTLILAALVGWKWMLLFIALSMVIGVATGWLADRLVKRGVLPANPNHRDLPEDFRFRPAFREAFTQIKPTRTNLKAIAIDGLRESRMILRWIFFGVVLAAAIRAFVPTEIFSQYFGPSLLGLALTLIATTAIEVCSEGSSPVAADLLTRAAAPGNAFTFLMAGAATDYTEIMVLRETTKSWKAAFVLPLLTVPQVLVLAWLLNQGAL</sequence>
<dbReference type="InterPro" id="IPR052923">
    <property type="entry name" value="UPF0718"/>
</dbReference>
<dbReference type="EMBL" id="JAPDDS010000002">
    <property type="protein sequence ID" value="MCW1883852.1"/>
    <property type="molecule type" value="Genomic_DNA"/>
</dbReference>
<name>A0ABT3FK80_9BACT</name>
<reference evidence="9 10" key="1">
    <citation type="submission" date="2022-10" db="EMBL/GenBank/DDBJ databases">
        <title>Luteolibacter flavescens strain MCCC 1K03193, whole genome shotgun sequencing project.</title>
        <authorList>
            <person name="Zhao G."/>
            <person name="Shen L."/>
        </authorList>
    </citation>
    <scope>NUCLEOTIDE SEQUENCE [LARGE SCALE GENOMIC DNA]</scope>
    <source>
        <strain evidence="9 10">MCCC 1K03193</strain>
    </source>
</reference>
<evidence type="ECO:0000256" key="8">
    <source>
        <dbReference type="SAM" id="Phobius"/>
    </source>
</evidence>
<comment type="subcellular location">
    <subcellularLocation>
        <location evidence="1">Cell membrane</location>
        <topology evidence="1">Multi-pass membrane protein</topology>
    </subcellularLocation>
</comment>
<dbReference type="InterPro" id="IPR005524">
    <property type="entry name" value="DUF318"/>
</dbReference>
<evidence type="ECO:0000256" key="4">
    <source>
        <dbReference type="ARBA" id="ARBA00022692"/>
    </source>
</evidence>
<evidence type="ECO:0000256" key="7">
    <source>
        <dbReference type="SAM" id="MobiDB-lite"/>
    </source>
</evidence>
<feature type="transmembrane region" description="Helical" evidence="8">
    <location>
        <begin position="193"/>
        <end position="212"/>
    </location>
</feature>
<dbReference type="PANTHER" id="PTHR34184:SF4">
    <property type="entry name" value="UPF0718 PROTEIN YCGR"/>
    <property type="match status" value="1"/>
</dbReference>
<dbReference type="Proteomes" id="UP001207930">
    <property type="component" value="Unassembled WGS sequence"/>
</dbReference>
<evidence type="ECO:0000256" key="5">
    <source>
        <dbReference type="ARBA" id="ARBA00022989"/>
    </source>
</evidence>
<comment type="caution">
    <text evidence="9">The sequence shown here is derived from an EMBL/GenBank/DDBJ whole genome shotgun (WGS) entry which is preliminary data.</text>
</comment>
<evidence type="ECO:0000313" key="10">
    <source>
        <dbReference type="Proteomes" id="UP001207930"/>
    </source>
</evidence>
<feature type="transmembrane region" description="Helical" evidence="8">
    <location>
        <begin position="390"/>
        <end position="407"/>
    </location>
</feature>
<comment type="similarity">
    <text evidence="2">Belongs to the UPF0718 family.</text>
</comment>
<keyword evidence="3" id="KW-1003">Cell membrane</keyword>
<evidence type="ECO:0000256" key="1">
    <source>
        <dbReference type="ARBA" id="ARBA00004651"/>
    </source>
</evidence>
<gene>
    <name evidence="9" type="ORF">OKA04_03880</name>
</gene>
<accession>A0ABT3FK80</accession>
<evidence type="ECO:0000256" key="2">
    <source>
        <dbReference type="ARBA" id="ARBA00006386"/>
    </source>
</evidence>
<keyword evidence="10" id="KW-1185">Reference proteome</keyword>
<keyword evidence="5 8" id="KW-1133">Transmembrane helix</keyword>
<evidence type="ECO:0000313" key="9">
    <source>
        <dbReference type="EMBL" id="MCW1883852.1"/>
    </source>
</evidence>
<feature type="transmembrane region" description="Helical" evidence="8">
    <location>
        <begin position="84"/>
        <end position="103"/>
    </location>
</feature>
<feature type="transmembrane region" description="Helical" evidence="8">
    <location>
        <begin position="123"/>
        <end position="141"/>
    </location>
</feature>
<proteinExistence type="inferred from homology"/>
<organism evidence="9 10">
    <name type="scientific">Luteolibacter flavescens</name>
    <dbReference type="NCBI Taxonomy" id="1859460"/>
    <lineage>
        <taxon>Bacteria</taxon>
        <taxon>Pseudomonadati</taxon>
        <taxon>Verrucomicrobiota</taxon>
        <taxon>Verrucomicrobiia</taxon>
        <taxon>Verrucomicrobiales</taxon>
        <taxon>Verrucomicrobiaceae</taxon>
        <taxon>Luteolibacter</taxon>
    </lineage>
</organism>
<protein>
    <submittedName>
        <fullName evidence="9">Permease</fullName>
    </submittedName>
</protein>